<sequence length="177" mass="19571">MFNKILVALDYSASCEQVFEQGLTLAKMMHAQLMLVHVVTPLEETYPISTLMPSLLDDPVTSRFEIANAYIRELEAFEMKGLEMLKSHANIATEQGLQAGVQQPSGYPARSLCDVARTWNADVIVMGRRSQNVLRKALLGSISNYVTHHAPCSVLIVHNQDSPESTVQQETADTAKP</sequence>
<accession>A0A2W1J9H5</accession>
<reference evidence="3 4" key="1">
    <citation type="journal article" date="2018" name="Sci. Rep.">
        <title>A novel species of the marine cyanobacterium Acaryochloris with a unique pigment content and lifestyle.</title>
        <authorList>
            <person name="Partensky F."/>
            <person name="Six C."/>
            <person name="Ratin M."/>
            <person name="Garczarek L."/>
            <person name="Vaulot D."/>
            <person name="Probert I."/>
            <person name="Calteau A."/>
            <person name="Gourvil P."/>
            <person name="Marie D."/>
            <person name="Grebert T."/>
            <person name="Bouchier C."/>
            <person name="Le Panse S."/>
            <person name="Gachenot M."/>
            <person name="Rodriguez F."/>
            <person name="Garrido J.L."/>
        </authorList>
    </citation>
    <scope>NUCLEOTIDE SEQUENCE [LARGE SCALE GENOMIC DNA]</scope>
    <source>
        <strain evidence="3 4">RCC1774</strain>
    </source>
</reference>
<keyword evidence="4" id="KW-1185">Reference proteome</keyword>
<dbReference type="InterPro" id="IPR014729">
    <property type="entry name" value="Rossmann-like_a/b/a_fold"/>
</dbReference>
<dbReference type="PRINTS" id="PR01438">
    <property type="entry name" value="UNVRSLSTRESS"/>
</dbReference>
<dbReference type="EMBL" id="PQWO01000025">
    <property type="protein sequence ID" value="PZD70933.1"/>
    <property type="molecule type" value="Genomic_DNA"/>
</dbReference>
<dbReference type="AlphaFoldDB" id="A0A2W1J9H5"/>
<dbReference type="InterPro" id="IPR006015">
    <property type="entry name" value="Universal_stress_UspA"/>
</dbReference>
<dbReference type="PANTHER" id="PTHR46268:SF8">
    <property type="entry name" value="UNIVERSAL STRESS PROTEIN SLL1388"/>
    <property type="match status" value="1"/>
</dbReference>
<dbReference type="Gene3D" id="3.40.50.620">
    <property type="entry name" value="HUPs"/>
    <property type="match status" value="1"/>
</dbReference>
<name>A0A2W1J9H5_9CYAN</name>
<dbReference type="SUPFAM" id="SSF52402">
    <property type="entry name" value="Adenine nucleotide alpha hydrolases-like"/>
    <property type="match status" value="1"/>
</dbReference>
<gene>
    <name evidence="3" type="ORF">C1752_08708</name>
</gene>
<dbReference type="InterPro" id="IPR006016">
    <property type="entry name" value="UspA"/>
</dbReference>
<comment type="caution">
    <text evidence="3">The sequence shown here is derived from an EMBL/GenBank/DDBJ whole genome shotgun (WGS) entry which is preliminary data.</text>
</comment>
<proteinExistence type="inferred from homology"/>
<dbReference type="Pfam" id="PF00582">
    <property type="entry name" value="Usp"/>
    <property type="match status" value="1"/>
</dbReference>
<feature type="domain" description="UspA" evidence="2">
    <location>
        <begin position="1"/>
        <end position="158"/>
    </location>
</feature>
<comment type="similarity">
    <text evidence="1">Belongs to the universal stress protein A family.</text>
</comment>
<evidence type="ECO:0000313" key="3">
    <source>
        <dbReference type="EMBL" id="PZD70933.1"/>
    </source>
</evidence>
<dbReference type="Proteomes" id="UP000248857">
    <property type="component" value="Unassembled WGS sequence"/>
</dbReference>
<evidence type="ECO:0000313" key="4">
    <source>
        <dbReference type="Proteomes" id="UP000248857"/>
    </source>
</evidence>
<protein>
    <submittedName>
        <fullName evidence="3">Universal stress protein</fullName>
    </submittedName>
</protein>
<dbReference type="PANTHER" id="PTHR46268">
    <property type="entry name" value="STRESS RESPONSE PROTEIN NHAX"/>
    <property type="match status" value="1"/>
</dbReference>
<evidence type="ECO:0000256" key="1">
    <source>
        <dbReference type="ARBA" id="ARBA00008791"/>
    </source>
</evidence>
<organism evidence="3 4">
    <name type="scientific">Acaryochloris thomasi RCC1774</name>
    <dbReference type="NCBI Taxonomy" id="1764569"/>
    <lineage>
        <taxon>Bacteria</taxon>
        <taxon>Bacillati</taxon>
        <taxon>Cyanobacteriota</taxon>
        <taxon>Cyanophyceae</taxon>
        <taxon>Acaryochloridales</taxon>
        <taxon>Acaryochloridaceae</taxon>
        <taxon>Acaryochloris</taxon>
        <taxon>Acaryochloris thomasi</taxon>
    </lineage>
</organism>
<evidence type="ECO:0000259" key="2">
    <source>
        <dbReference type="Pfam" id="PF00582"/>
    </source>
</evidence>
<dbReference type="CDD" id="cd00293">
    <property type="entry name" value="USP-like"/>
    <property type="match status" value="1"/>
</dbReference>
<dbReference type="RefSeq" id="WP_233501856.1">
    <property type="nucleotide sequence ID" value="NZ_CAWNWM010000025.1"/>
</dbReference>